<feature type="domain" description="Carrier" evidence="6">
    <location>
        <begin position="2519"/>
        <end position="2593"/>
    </location>
</feature>
<dbReference type="SMART" id="SM00823">
    <property type="entry name" value="PKS_PP"/>
    <property type="match status" value="3"/>
</dbReference>
<dbReference type="InterPro" id="IPR020806">
    <property type="entry name" value="PKS_PP-bd"/>
</dbReference>
<dbReference type="GO" id="GO:0031177">
    <property type="term" value="F:phosphopantetheine binding"/>
    <property type="evidence" value="ECO:0007669"/>
    <property type="project" value="InterPro"/>
</dbReference>
<dbReference type="Pfam" id="PF00550">
    <property type="entry name" value="PP-binding"/>
    <property type="match status" value="3"/>
</dbReference>
<dbReference type="InterPro" id="IPR010071">
    <property type="entry name" value="AA_adenyl_dom"/>
</dbReference>
<dbReference type="GO" id="GO:0004467">
    <property type="term" value="F:long-chain fatty acid-CoA ligase activity"/>
    <property type="evidence" value="ECO:0007669"/>
    <property type="project" value="UniProtKB-EC"/>
</dbReference>
<dbReference type="InterPro" id="IPR020845">
    <property type="entry name" value="AMP-binding_CS"/>
</dbReference>
<dbReference type="NCBIfam" id="TIGR01720">
    <property type="entry name" value="NRPS-para261"/>
    <property type="match status" value="1"/>
</dbReference>
<dbReference type="PROSITE" id="PS50075">
    <property type="entry name" value="CARRIER"/>
    <property type="match status" value="3"/>
</dbReference>
<evidence type="ECO:0000256" key="1">
    <source>
        <dbReference type="ARBA" id="ARBA00001957"/>
    </source>
</evidence>
<dbReference type="PANTHER" id="PTHR45527:SF1">
    <property type="entry name" value="FATTY ACID SYNTHASE"/>
    <property type="match status" value="1"/>
</dbReference>
<dbReference type="Gene3D" id="1.10.1200.10">
    <property type="entry name" value="ACP-like"/>
    <property type="match status" value="3"/>
</dbReference>
<dbReference type="InterPro" id="IPR045851">
    <property type="entry name" value="AMP-bd_C_sf"/>
</dbReference>
<sequence length="3055" mass="331609">MSGDVRRAVTAAQAGIWFAQQLKPGNPLYNSGAYFEIEGPLDVVALRAAVRQAVTETEALRVRFEESPEGLHQVLQHFDADVHDIDLSDVSDPHTAALDWIRNDLATPADLTRVPAFEHALLRLGSHRFYFHLRYHHILMDGYAHALYCRRIAEIYTALSANQTPKPCEFGSLQQLLDDDAEYRASRRRERDEKYWLDAFVEVPELTSLAGRSVPAAPSTLRREIPLSQQTSELLAKAAAELGVPWSVVAIAAVATYTSRLTGLSNVVLGLPLTARMSKAALRTPGMVANDLPLRVTVRPSVSFRDLVRQVSQQVSRAVKHQRYRGEDLNSALGVSGGELTGTLVNVFSFEQDVRFGDLPTTPHQLSTGAVKDLIVNFYAASGAIRIEFDGNTELYDEKDLAAHQDRLVRLLEALLASVDDAVGAAELIEPDVRDLVVRQWNDTAKAMPEATFASLFAAQVARTPDAIATSYRDDSLTYAELDARSNRVARWLMQLGVGPERFVAVALSRSIDLVVALVAVLKTGAAYVPIDPDYPAERIGFILGDSDPLLVLTESGIAESLPGTHAPLVFLDEVLASADPIPGRVLPVAPAYVIFTSGSTGRPKGVVIEHRAMGAYLARAREAYPWMAGSTWVHSPIAFDLTVTGLFSPLVSGGCARLVDLDGELPEQQPTFVKGTPSHLGLLDALPGNASPSGALMLGGELLVGEVLQNWRDRNPDAVVYNVYGATEATVNSVENRIEPGTRLPVGPVPVGTPFHNTRIYVLDSALQPVPPGVAGEAYIASTGLARGYLNRAGLTSEKFVACPFGAPGERMYRTGDLLRWTPDGELEFVSRVDSQVKIRGFRIELGEIEAVLSAADTVTQVSVVVREDQPGDKRLVAYVVGSADGLREHAAAMLPEYMVPSAFVQLDELPLTPNGKLDRRALPAPDYAAGAGRTARTPRQEILCGLFAEVLSLPQVGIDDNFFVLGGHSLSTLQLIGRVRSVLGSELSVRQVFEAPTVAELDKALNTSDAVRPPVVPVRPRPDRLPLSFAQQRLWFLDKLEDGAATYNTPVALRLSGDLNVAALRQAIEDVVLRHESLRTIFAEDDQGAYQVILDSAEIDLPVVEVAGDTIAAELAREASASFDLTRDLPVRARLLKVADEHVLLLVVHHIAGDGSSVVPFARDLTTAYAARSTNQEPGWPELSVHYSDYASWQRDLLNSEVASRQLDFWQKTLADLPPELDLPADRERPAEATYRGETVLFEVPADLHKRLAAVASEHNASLFMVMQAALATLLHRVGAGDDIPLGSPVAGRSDEALTDLVGFFVNTLVLRNDLSGDPAFAELIKRVRDTDLAAYEHQDLPFERLVEVLSPERSLSRHPLFQVALTFNNNDHWAELHELGAGGLRVRREHFDLGIAQFDLSFSFAETPDGIAGRLEFALDMFDRATAEKLVERLMLVLRSVAVEQNRRVSEIDVLLPGEQEIPRPIRRSLTVEKAPTVSREPRTPHEEILCGLFAEMLNLKKVGIDDSFFDLGGHSLAAVRLLSRVRTVLGVELPIRRLFDTPTVAGLAEALNGGATRAKATANRPKPGRIPLSFAQQRLWFLDHLEGPSATYNVAMGLRLSGVLNMTALEAALNDVVERHESLRTVFAEDSAGAHQVVLDGVVLTIDTAATDEDRLPDQLIEVAQRPFDLTADIPLRAKLFRISHQEHVLLLVVHHIACDGWSTGALAGDLASAYTARCAATAPDWADLPVQYTDYTLWQRELLGSEDDPESEIAAQLGYWRSTLDGAPERLELPTDRARPAVPTHRGAQLDFEIPAALHARLTDIARSGHATLFMVLQAGLATALSRLGAGTDIPIGTPVAGRGDEGLDDLVGFFVNTLVLRNDLSGDPGFEDLLARVRETNLGAYAHQDVPFERLVEVLAPERSLAHHPLFQVMLGFNHTDNQSALGKLDSLPGLVTRRESVDAGVAKFDLSFFFDETHDADGEPAGLTGGLQYSTDLFDPATARAIVDLLVRILGQAAENPATRLSGFEVLSADERRTITTWSDVDTSGTVPERFAAQAARTPQALAVRAPDINLSYADLDSWSSGVSRQLVEAGVRTETPVLMLMRRTAQRVVATLAVLRAGGAYVPVHDSDPVERIRSIVAETGAPVVITDQPERAAELGLKQVVVTNPIAGSAPRVDLRPGNLAYVMYTSGSTGTPKGVAVTHRDVVALTAHRDFHNGAHERVLLHSPHAFDAATYELWVPLLNGGQLVVPPPDDLDIATLRHVITENDVTALWLTAGLFRLVAEEAPETFARVREVWTGGDVVPPAAVRRVMDRCPDTTVVDGYGPTETTTFATCFPVSDVTDTIPIGRPLDGMRAHVLDAQLRPVPPRVPGELYIGGTGVARGYFGDPARTAERFVAGPAGERMYRTGDLVRWRPDGVLDYVGRVDDQVKLRGFRIEPAEVEAVLAPHVADVAVLVREDQNGRKRLVAYVVGATDHDGLRAEAADRLPDYMVPSAFVELDQLPLTANGKLDRAALPEPTFATGTGKPASNATEEVLCGLVAELLGIETPGVDEGFFDLGGDSIVAIQLVSRARRAGLEFAVRDVFQHRAIAALAAIATKAIPRQVDPRAGIGTVSPTPIVRWLAERGGPIDGFNQSKILRVPADLGWDTLTAAVQTLLDTHDALRMSLSDDWAFEVPEPGTVRAENVMRRVPAEAFEAEIATARERLAPRHGRMIDVVLGDPGRLLVMVHHLAIDGVSWRILVEDLVEAYRGQQPIRPVTSLREWSNGLADAAQAPERVAELARWKTVLGDAQPSALDTKMDTYATAGHLMLTLPANVTEVVLTRLPAAFQAEINDVLLAAFALAVRRPVLLDLEGHGREEHVVGGADLARTLGWFTSVHPVHLDAGDVDTADAIGGGPAAGRLIKRVKEQLRAIPDKGIGFGLLRYLNETTGTELAGLGKPVYGFNYLGRFAEPEDTDWVAIASGAELGGIDPRTPLAHQVELTVLARDTAAGPELTATWVWATRLMSERDIKDLAGKWFQALAAFARHVRDPEAGGLTPSDVLLDSVTQDEIDEFEAEEWA</sequence>
<dbReference type="InterPro" id="IPR006162">
    <property type="entry name" value="Ppantetheine_attach_site"/>
</dbReference>
<dbReference type="Gene3D" id="3.40.50.980">
    <property type="match status" value="4"/>
</dbReference>
<dbReference type="InterPro" id="IPR000873">
    <property type="entry name" value="AMP-dep_synth/lig_dom"/>
</dbReference>
<dbReference type="CDD" id="cd12117">
    <property type="entry name" value="A_NRPS_Srf_like"/>
    <property type="match status" value="1"/>
</dbReference>
<evidence type="ECO:0000313" key="7">
    <source>
        <dbReference type="EMBL" id="AGS49327.1"/>
    </source>
</evidence>
<dbReference type="FunFam" id="1.10.1200.10:FF:000005">
    <property type="entry name" value="Nonribosomal peptide synthetase 1"/>
    <property type="match status" value="1"/>
</dbReference>
<dbReference type="Gene3D" id="3.30.559.10">
    <property type="entry name" value="Chloramphenicol acetyltransferase-like domain"/>
    <property type="match status" value="4"/>
</dbReference>
<dbReference type="SUPFAM" id="SSF56801">
    <property type="entry name" value="Acetyl-CoA synthetase-like"/>
    <property type="match status" value="2"/>
</dbReference>
<dbReference type="Gene3D" id="2.30.38.10">
    <property type="entry name" value="Luciferase, Domain 3"/>
    <property type="match status" value="2"/>
</dbReference>
<keyword evidence="4" id="KW-0597">Phosphoprotein</keyword>
<dbReference type="EC" id="6.2.1.3" evidence="7"/>
<dbReference type="SUPFAM" id="SSF47336">
    <property type="entry name" value="ACP-like"/>
    <property type="match status" value="3"/>
</dbReference>
<dbReference type="FunFam" id="3.40.50.980:FF:000001">
    <property type="entry name" value="Non-ribosomal peptide synthetase"/>
    <property type="match status" value="1"/>
</dbReference>
<dbReference type="NCBIfam" id="TIGR01733">
    <property type="entry name" value="AA-adenyl-dom"/>
    <property type="match status" value="2"/>
</dbReference>
<evidence type="ECO:0000256" key="5">
    <source>
        <dbReference type="ARBA" id="ARBA00022737"/>
    </source>
</evidence>
<dbReference type="EMBL" id="KF264539">
    <property type="protein sequence ID" value="AGS49327.1"/>
    <property type="molecule type" value="Genomic_DNA"/>
</dbReference>
<dbReference type="InterPro" id="IPR025110">
    <property type="entry name" value="AMP-bd_C"/>
</dbReference>
<dbReference type="InterPro" id="IPR010060">
    <property type="entry name" value="NRPS_synth"/>
</dbReference>
<dbReference type="InterPro" id="IPR009081">
    <property type="entry name" value="PP-bd_ACP"/>
</dbReference>
<comment type="similarity">
    <text evidence="2">Belongs to the ATP-dependent AMP-binding enzyme family.</text>
</comment>
<evidence type="ECO:0000256" key="2">
    <source>
        <dbReference type="ARBA" id="ARBA00006432"/>
    </source>
</evidence>
<dbReference type="SUPFAM" id="SSF52777">
    <property type="entry name" value="CoA-dependent acyltransferases"/>
    <property type="match status" value="8"/>
</dbReference>
<evidence type="ECO:0000259" key="6">
    <source>
        <dbReference type="PROSITE" id="PS50075"/>
    </source>
</evidence>
<keyword evidence="3" id="KW-0596">Phosphopantetheine</keyword>
<proteinExistence type="inferred from homology"/>
<dbReference type="CDD" id="cd19540">
    <property type="entry name" value="LCL_NRPS-like"/>
    <property type="match status" value="2"/>
</dbReference>
<dbReference type="Pfam" id="PF13193">
    <property type="entry name" value="AMP-binding_C"/>
    <property type="match status" value="2"/>
</dbReference>
<dbReference type="InterPro" id="IPR023213">
    <property type="entry name" value="CAT-like_dom_sf"/>
</dbReference>
<dbReference type="InterPro" id="IPR036736">
    <property type="entry name" value="ACP-like_sf"/>
</dbReference>
<dbReference type="FunFam" id="1.10.1200.10:FF:000016">
    <property type="entry name" value="Non-ribosomal peptide synthase"/>
    <property type="match status" value="1"/>
</dbReference>
<dbReference type="GO" id="GO:0043041">
    <property type="term" value="P:amino acid activation for nonribosomal peptide biosynthetic process"/>
    <property type="evidence" value="ECO:0007669"/>
    <property type="project" value="TreeGrafter"/>
</dbReference>
<dbReference type="GO" id="GO:0005829">
    <property type="term" value="C:cytosol"/>
    <property type="evidence" value="ECO:0007669"/>
    <property type="project" value="TreeGrafter"/>
</dbReference>
<dbReference type="Gene3D" id="3.30.559.30">
    <property type="entry name" value="Nonribosomal peptide synthetase, condensation domain"/>
    <property type="match status" value="4"/>
</dbReference>
<evidence type="ECO:0000256" key="3">
    <source>
        <dbReference type="ARBA" id="ARBA00022450"/>
    </source>
</evidence>
<dbReference type="PROSITE" id="PS00012">
    <property type="entry name" value="PHOSPHOPANTETHEINE"/>
    <property type="match status" value="2"/>
</dbReference>
<keyword evidence="7" id="KW-0436">Ligase</keyword>
<dbReference type="CDD" id="cd05930">
    <property type="entry name" value="A_NRPS"/>
    <property type="match status" value="1"/>
</dbReference>
<dbReference type="GO" id="GO:0072330">
    <property type="term" value="P:monocarboxylic acid biosynthetic process"/>
    <property type="evidence" value="ECO:0007669"/>
    <property type="project" value="UniProtKB-ARBA"/>
</dbReference>
<dbReference type="Gene3D" id="3.30.300.30">
    <property type="match status" value="2"/>
</dbReference>
<feature type="domain" description="Carrier" evidence="6">
    <location>
        <begin position="936"/>
        <end position="1011"/>
    </location>
</feature>
<comment type="cofactor">
    <cofactor evidence="1">
        <name>pantetheine 4'-phosphate</name>
        <dbReference type="ChEBI" id="CHEBI:47942"/>
    </cofactor>
</comment>
<protein>
    <submittedName>
        <fullName evidence="7">Long-chain-fatty-acid--CoA ligase</fullName>
        <ecNumber evidence="7">6.2.1.3</ecNumber>
    </submittedName>
</protein>
<dbReference type="PANTHER" id="PTHR45527">
    <property type="entry name" value="NONRIBOSOMAL PEPTIDE SYNTHETASE"/>
    <property type="match status" value="1"/>
</dbReference>
<name>S5UBQ8_9BACT</name>
<keyword evidence="5" id="KW-0677">Repeat</keyword>
<dbReference type="Pfam" id="PF00668">
    <property type="entry name" value="Condensation"/>
    <property type="match status" value="4"/>
</dbReference>
<reference evidence="7" key="1">
    <citation type="journal article" date="2013" name="Proc. Natl. Acad. Sci. U.S.A.">
        <title>Mapping gene clusters within arrayed metagenomic libraries to expand the structural diversity of biomedically relevant natural products.</title>
        <authorList>
            <person name="Owen J.G."/>
            <person name="Reddy B.V."/>
            <person name="Ternei M.A."/>
            <person name="Charlop-Powers Z."/>
            <person name="Calle P.Y."/>
            <person name="Kim J.H."/>
            <person name="Brady S.F."/>
        </authorList>
    </citation>
    <scope>NUCLEOTIDE SEQUENCE</scope>
</reference>
<dbReference type="PROSITE" id="PS00455">
    <property type="entry name" value="AMP_BINDING"/>
    <property type="match status" value="2"/>
</dbReference>
<organism evidence="7">
    <name type="scientific">uncultured bacterium esnapd2</name>
    <dbReference type="NCBI Taxonomy" id="1366601"/>
    <lineage>
        <taxon>Bacteria</taxon>
        <taxon>environmental samples</taxon>
    </lineage>
</organism>
<dbReference type="FunFam" id="2.30.38.10:FF:000001">
    <property type="entry name" value="Non-ribosomal peptide synthetase PvdI"/>
    <property type="match status" value="2"/>
</dbReference>
<dbReference type="Pfam" id="PF00501">
    <property type="entry name" value="AMP-binding"/>
    <property type="match status" value="2"/>
</dbReference>
<dbReference type="InterPro" id="IPR001242">
    <property type="entry name" value="Condensation_dom"/>
</dbReference>
<evidence type="ECO:0000256" key="4">
    <source>
        <dbReference type="ARBA" id="ARBA00022553"/>
    </source>
</evidence>
<dbReference type="FunFam" id="3.30.300.30:FF:000010">
    <property type="entry name" value="Enterobactin synthetase component F"/>
    <property type="match status" value="2"/>
</dbReference>
<feature type="domain" description="Carrier" evidence="6">
    <location>
        <begin position="1484"/>
        <end position="1559"/>
    </location>
</feature>
<accession>S5UBQ8</accession>
<dbReference type="GO" id="GO:0044550">
    <property type="term" value="P:secondary metabolite biosynthetic process"/>
    <property type="evidence" value="ECO:0007669"/>
    <property type="project" value="TreeGrafter"/>
</dbReference>